<keyword evidence="2" id="KW-1185">Reference proteome</keyword>
<protein>
    <submittedName>
        <fullName evidence="1">Uncharacterized protein</fullName>
    </submittedName>
</protein>
<organism evidence="1 2">
    <name type="scientific">Methylobacterium currus</name>
    <dbReference type="NCBI Taxonomy" id="2051553"/>
    <lineage>
        <taxon>Bacteria</taxon>
        <taxon>Pseudomonadati</taxon>
        <taxon>Pseudomonadota</taxon>
        <taxon>Alphaproteobacteria</taxon>
        <taxon>Hyphomicrobiales</taxon>
        <taxon>Methylobacteriaceae</taxon>
        <taxon>Methylobacterium</taxon>
    </lineage>
</organism>
<dbReference type="EMBL" id="CP028843">
    <property type="protein sequence ID" value="AWB24974.1"/>
    <property type="molecule type" value="Genomic_DNA"/>
</dbReference>
<accession>A0A2R4WTV3</accession>
<name>A0A2R4WTV3_9HYPH</name>
<sequence>MTIIWDGVTNGRVLSDGAVALRHRLADAAKSYDWAHVLAIVREHRDLVNTARPGGASWFSPLHQAAHGNAPESVCEELVELGGWRMLENARGERPLDVAERYGHRRAIGVLRPKLVRHVPDGILRMIQSHFHAVIRERADRQVREAGLRLPPLAPLLEMPPETRPVWFAVAGMYGGFAYHLKQDGVDATLVAESWCRVVEGSGQRHSITSAGARLVAEGFV</sequence>
<dbReference type="KEGG" id="mee:DA075_19805"/>
<evidence type="ECO:0000313" key="2">
    <source>
        <dbReference type="Proteomes" id="UP000244755"/>
    </source>
</evidence>
<dbReference type="OrthoDB" id="1551450at2"/>
<dbReference type="RefSeq" id="WP_099956683.1">
    <property type="nucleotide sequence ID" value="NZ_CP028843.1"/>
</dbReference>
<gene>
    <name evidence="1" type="ORF">DA075_19805</name>
</gene>
<reference evidence="1 2" key="1">
    <citation type="submission" date="2018-04" db="EMBL/GenBank/DDBJ databases">
        <title>Methylobacterium sp. PR1016A genome.</title>
        <authorList>
            <person name="Park W."/>
        </authorList>
    </citation>
    <scope>NUCLEOTIDE SEQUENCE [LARGE SCALE GENOMIC DNA]</scope>
    <source>
        <strain evidence="1 2">PR1016A</strain>
    </source>
</reference>
<dbReference type="Proteomes" id="UP000244755">
    <property type="component" value="Chromosome 1"/>
</dbReference>
<dbReference type="AlphaFoldDB" id="A0A2R4WTV3"/>
<dbReference type="SUPFAM" id="SSF48403">
    <property type="entry name" value="Ankyrin repeat"/>
    <property type="match status" value="1"/>
</dbReference>
<evidence type="ECO:0000313" key="1">
    <source>
        <dbReference type="EMBL" id="AWB24974.1"/>
    </source>
</evidence>
<proteinExistence type="predicted"/>
<dbReference type="Gene3D" id="1.25.40.20">
    <property type="entry name" value="Ankyrin repeat-containing domain"/>
    <property type="match status" value="1"/>
</dbReference>
<dbReference type="InterPro" id="IPR036770">
    <property type="entry name" value="Ankyrin_rpt-contain_sf"/>
</dbReference>